<sequence>MPAYPAGYGRGGGFWVALFVVVIILLLILGAVYLYQSPTATV</sequence>
<keyword evidence="1" id="KW-0472">Membrane</keyword>
<reference evidence="2" key="2">
    <citation type="journal article" date="2019" name="Int. J. Syst. Evol. Microbiol.">
        <title>Anaerobacillus isosaccharinicus sp. nov., an alkaliphilic bacterium which degrades isosaccharinic acid.</title>
        <authorList>
            <person name="Bassil N.M."/>
            <person name="Lloyd J.R."/>
        </authorList>
    </citation>
    <scope>NUCLEOTIDE SEQUENCE [LARGE SCALE GENOMIC DNA]</scope>
    <source>
        <strain evidence="2">NB2006</strain>
    </source>
</reference>
<accession>A0A7S7LDJ4</accession>
<name>A0A7S7LDJ4_9BACI</name>
<feature type="transmembrane region" description="Helical" evidence="1">
    <location>
        <begin position="12"/>
        <end position="35"/>
    </location>
</feature>
<dbReference type="AlphaFoldDB" id="A0A7S7LDJ4"/>
<gene>
    <name evidence="2" type="ORF">AWH56_022895</name>
</gene>
<keyword evidence="1" id="KW-1133">Transmembrane helix</keyword>
<protein>
    <submittedName>
        <fullName evidence="2">Sporulation protein YjcZ</fullName>
    </submittedName>
</protein>
<organism evidence="2">
    <name type="scientific">Anaerobacillus isosaccharinicus</name>
    <dbReference type="NCBI Taxonomy" id="1532552"/>
    <lineage>
        <taxon>Bacteria</taxon>
        <taxon>Bacillati</taxon>
        <taxon>Bacillota</taxon>
        <taxon>Bacilli</taxon>
        <taxon>Bacillales</taxon>
        <taxon>Bacillaceae</taxon>
        <taxon>Anaerobacillus</taxon>
    </lineage>
</organism>
<evidence type="ECO:0000256" key="1">
    <source>
        <dbReference type="SAM" id="Phobius"/>
    </source>
</evidence>
<reference evidence="2" key="3">
    <citation type="submission" date="2020-10" db="EMBL/GenBank/DDBJ databases">
        <authorList>
            <person name="Bassil N.M."/>
            <person name="Lloyd J.R."/>
        </authorList>
    </citation>
    <scope>NUCLEOTIDE SEQUENCE</scope>
    <source>
        <strain evidence="2">NB2006</strain>
    </source>
</reference>
<keyword evidence="1" id="KW-0812">Transmembrane</keyword>
<reference evidence="2" key="1">
    <citation type="journal article" date="2017" name="Genome Announc.">
        <title>Draft Genome Sequences of Four Alkaliphilic Bacteria Belonging to the Anaerobacillus Genus.</title>
        <authorList>
            <person name="Bassil N.M."/>
            <person name="Lloyd J.R."/>
        </authorList>
    </citation>
    <scope>NUCLEOTIDE SEQUENCE [LARGE SCALE GENOMIC DNA]</scope>
    <source>
        <strain evidence="2">NB2006</strain>
    </source>
</reference>
<evidence type="ECO:0000313" key="2">
    <source>
        <dbReference type="EMBL" id="QOY38726.1"/>
    </source>
</evidence>
<proteinExistence type="predicted"/>
<dbReference type="EMBL" id="CP063356">
    <property type="protein sequence ID" value="QOY38726.1"/>
    <property type="molecule type" value="Genomic_DNA"/>
</dbReference>